<keyword evidence="2" id="KW-0808">Transferase</keyword>
<proteinExistence type="predicted"/>
<gene>
    <name evidence="2" type="ORF">G0028_03905</name>
</gene>
<dbReference type="NCBIfam" id="NF010621">
    <property type="entry name" value="PRK14014.1"/>
    <property type="match status" value="1"/>
</dbReference>
<dbReference type="PANTHER" id="PTHR10983">
    <property type="entry name" value="1-ACYLGLYCEROL-3-PHOSPHATE ACYLTRANSFERASE-RELATED"/>
    <property type="match status" value="1"/>
</dbReference>
<dbReference type="EMBL" id="CP048659">
    <property type="protein sequence ID" value="QOW45112.1"/>
    <property type="molecule type" value="Genomic_DNA"/>
</dbReference>
<dbReference type="CDD" id="cd07990">
    <property type="entry name" value="LPLAT_LCLAT1-like"/>
    <property type="match status" value="1"/>
</dbReference>
<reference evidence="2 3" key="1">
    <citation type="submission" date="2020-02" db="EMBL/GenBank/DDBJ databases">
        <title>Tigecycline-resistant Acinetobacter species from pigs and migratory birds.</title>
        <authorList>
            <person name="Chen C."/>
            <person name="Sun J."/>
            <person name="Liao X.-P."/>
            <person name="Liu Y.-H."/>
        </authorList>
    </citation>
    <scope>NUCLEOTIDE SEQUENCE [LARGE SCALE GENOMIC DNA]</scope>
    <source>
        <strain evidence="2 3">YH12207_T</strain>
    </source>
</reference>
<name>A0A7S7AGG3_9GAMM</name>
<keyword evidence="3" id="KW-1185">Reference proteome</keyword>
<dbReference type="AlphaFoldDB" id="A0A7S7AGG3"/>
<dbReference type="InterPro" id="IPR002123">
    <property type="entry name" value="Plipid/glycerol_acylTrfase"/>
</dbReference>
<dbReference type="Pfam" id="PF01553">
    <property type="entry name" value="Acyltransferase"/>
    <property type="match status" value="1"/>
</dbReference>
<dbReference type="SUPFAM" id="SSF69593">
    <property type="entry name" value="Glycerol-3-phosphate (1)-acyltransferase"/>
    <property type="match status" value="1"/>
</dbReference>
<dbReference type="SMART" id="SM00563">
    <property type="entry name" value="PlsC"/>
    <property type="match status" value="1"/>
</dbReference>
<dbReference type="PANTHER" id="PTHR10983:SF16">
    <property type="entry name" value="LYSOCARDIOLIPIN ACYLTRANSFERASE 1"/>
    <property type="match status" value="1"/>
</dbReference>
<accession>A0A7S7AGG3</accession>
<dbReference type="RefSeq" id="WP_180047593.1">
    <property type="nucleotide sequence ID" value="NZ_CP048659.1"/>
</dbReference>
<keyword evidence="2" id="KW-0012">Acyltransferase</keyword>
<feature type="domain" description="Phospholipid/glycerol acyltransferase" evidence="1">
    <location>
        <begin position="94"/>
        <end position="236"/>
    </location>
</feature>
<dbReference type="GO" id="GO:0016746">
    <property type="term" value="F:acyltransferase activity"/>
    <property type="evidence" value="ECO:0007669"/>
    <property type="project" value="UniProtKB-KW"/>
</dbReference>
<sequence length="305" mass="35247">MSSQQQKHPFLKKISKGFTVGSVITGSTFFHGPPVLALGLTKLFKQSKKVDETNIQITNSWLSVNNWLIDHILPETQWEISVDQNLDLNMQGRYLMTCNHQSWVDTTVNQYFGLTRMPLTRFFTKWELIFIPFVGQAFKILGFPMMKRHSKAQIEKNPALKHQDMAEARKACEQLLSQPFTLLNYLEGTRFTPEKHQQQQSPYRNLLKPKAGGLALALNILGDQIDALVDMTIVYPDGAPGYGEFWLGEVPRIVVNLRKIEIPTWVLGGDYEEDPEYRAKFQHWVDELWQDKDQLISSMKQKYQN</sequence>
<organism evidence="2 3">
    <name type="scientific">Acinetobacter piscicola</name>
    <dbReference type="NCBI Taxonomy" id="2006115"/>
    <lineage>
        <taxon>Bacteria</taxon>
        <taxon>Pseudomonadati</taxon>
        <taxon>Pseudomonadota</taxon>
        <taxon>Gammaproteobacteria</taxon>
        <taxon>Moraxellales</taxon>
        <taxon>Moraxellaceae</taxon>
        <taxon>Acinetobacter</taxon>
    </lineage>
</organism>
<evidence type="ECO:0000313" key="3">
    <source>
        <dbReference type="Proteomes" id="UP000593966"/>
    </source>
</evidence>
<dbReference type="Proteomes" id="UP000593966">
    <property type="component" value="Chromosome"/>
</dbReference>
<evidence type="ECO:0000313" key="2">
    <source>
        <dbReference type="EMBL" id="QOW45112.1"/>
    </source>
</evidence>
<evidence type="ECO:0000259" key="1">
    <source>
        <dbReference type="SMART" id="SM00563"/>
    </source>
</evidence>
<protein>
    <submittedName>
        <fullName evidence="2">Acyltransferase</fullName>
    </submittedName>
</protein>